<keyword evidence="9" id="KW-0378">Hydrolase</keyword>
<keyword evidence="12" id="KW-1133">Transmembrane helix</keyword>
<evidence type="ECO:0000256" key="7">
    <source>
        <dbReference type="ARBA" id="ARBA00022692"/>
    </source>
</evidence>
<dbReference type="FunFam" id="1.10.8.60:FF:000061">
    <property type="entry name" value="Probable inactive ATP-dependent zinc metalloprotease FTSHI 4, chloroplastic"/>
    <property type="match status" value="1"/>
</dbReference>
<keyword evidence="8" id="KW-0547">Nucleotide-binding</keyword>
<dbReference type="InterPro" id="IPR027417">
    <property type="entry name" value="P-loop_NTPase"/>
</dbReference>
<evidence type="ECO:0000313" key="15">
    <source>
        <dbReference type="EMBL" id="CAI8617055.1"/>
    </source>
</evidence>
<dbReference type="GO" id="GO:0005524">
    <property type="term" value="F:ATP binding"/>
    <property type="evidence" value="ECO:0007669"/>
    <property type="project" value="UniProtKB-KW"/>
</dbReference>
<evidence type="ECO:0000256" key="1">
    <source>
        <dbReference type="ARBA" id="ARBA00004229"/>
    </source>
</evidence>
<dbReference type="NCBIfam" id="TIGR01053">
    <property type="entry name" value="LSD1"/>
    <property type="match status" value="2"/>
</dbReference>
<evidence type="ECO:0000256" key="10">
    <source>
        <dbReference type="ARBA" id="ARBA00022840"/>
    </source>
</evidence>
<keyword evidence="4" id="KW-0150">Chloroplast</keyword>
<dbReference type="PANTHER" id="PTHR23076">
    <property type="entry name" value="METALLOPROTEASE M41 FTSH"/>
    <property type="match status" value="1"/>
</dbReference>
<evidence type="ECO:0000313" key="16">
    <source>
        <dbReference type="Proteomes" id="UP001157006"/>
    </source>
</evidence>
<proteinExistence type="inferred from homology"/>
<dbReference type="Pfam" id="PF06943">
    <property type="entry name" value="zf-LSD1"/>
    <property type="match status" value="1"/>
</dbReference>
<dbReference type="Pfam" id="PF06201">
    <property type="entry name" value="PITH"/>
    <property type="match status" value="1"/>
</dbReference>
<gene>
    <name evidence="15" type="ORF">VFH_VI058120</name>
</gene>
<keyword evidence="7" id="KW-0812">Transmembrane</keyword>
<evidence type="ECO:0000256" key="11">
    <source>
        <dbReference type="ARBA" id="ARBA00022946"/>
    </source>
</evidence>
<dbReference type="GO" id="GO:0009535">
    <property type="term" value="C:chloroplast thylakoid membrane"/>
    <property type="evidence" value="ECO:0007669"/>
    <property type="project" value="TreeGrafter"/>
</dbReference>
<keyword evidence="16" id="KW-1185">Reference proteome</keyword>
<name>A0AAV1B6W1_VICFA</name>
<dbReference type="Gene3D" id="1.10.8.60">
    <property type="match status" value="1"/>
</dbReference>
<keyword evidence="13" id="KW-0472">Membrane</keyword>
<dbReference type="PANTHER" id="PTHR23076:SF99">
    <property type="entry name" value="INACTIVE ATP-DEPENDENT ZINC METALLOPROTEASE FTSHI 4, CHLOROPLASTIC-RELATED"/>
    <property type="match status" value="1"/>
</dbReference>
<evidence type="ECO:0000256" key="4">
    <source>
        <dbReference type="ARBA" id="ARBA00022528"/>
    </source>
</evidence>
<dbReference type="Proteomes" id="UP001157006">
    <property type="component" value="Chromosome 6"/>
</dbReference>
<dbReference type="Pfam" id="PF17862">
    <property type="entry name" value="AAA_lid_3"/>
    <property type="match status" value="1"/>
</dbReference>
<dbReference type="InterPro" id="IPR037047">
    <property type="entry name" value="PITH_dom_sf"/>
</dbReference>
<evidence type="ECO:0000256" key="12">
    <source>
        <dbReference type="ARBA" id="ARBA00022989"/>
    </source>
</evidence>
<keyword evidence="6" id="KW-0645">Protease</keyword>
<comment type="subcellular location">
    <subcellularLocation>
        <location evidence="2">Membrane</location>
    </subcellularLocation>
    <subcellularLocation>
        <location evidence="1">Plastid</location>
        <location evidence="1">Chloroplast</location>
    </subcellularLocation>
</comment>
<comment type="similarity">
    <text evidence="3">Belongs to the AAA ATPase family.</text>
</comment>
<evidence type="ECO:0000256" key="13">
    <source>
        <dbReference type="ARBA" id="ARBA00023136"/>
    </source>
</evidence>
<dbReference type="EMBL" id="OX451741">
    <property type="protein sequence ID" value="CAI8617055.1"/>
    <property type="molecule type" value="Genomic_DNA"/>
</dbReference>
<evidence type="ECO:0000256" key="5">
    <source>
        <dbReference type="ARBA" id="ARBA00022640"/>
    </source>
</evidence>
<dbReference type="GO" id="GO:0004176">
    <property type="term" value="F:ATP-dependent peptidase activity"/>
    <property type="evidence" value="ECO:0007669"/>
    <property type="project" value="TreeGrafter"/>
</dbReference>
<protein>
    <recommendedName>
        <fullName evidence="14">PITH domain-containing protein</fullName>
    </recommendedName>
</protein>
<organism evidence="15 16">
    <name type="scientific">Vicia faba</name>
    <name type="common">Broad bean</name>
    <name type="synonym">Faba vulgaris</name>
    <dbReference type="NCBI Taxonomy" id="3906"/>
    <lineage>
        <taxon>Eukaryota</taxon>
        <taxon>Viridiplantae</taxon>
        <taxon>Streptophyta</taxon>
        <taxon>Embryophyta</taxon>
        <taxon>Tracheophyta</taxon>
        <taxon>Spermatophyta</taxon>
        <taxon>Magnoliopsida</taxon>
        <taxon>eudicotyledons</taxon>
        <taxon>Gunneridae</taxon>
        <taxon>Pentapetalae</taxon>
        <taxon>rosids</taxon>
        <taxon>fabids</taxon>
        <taxon>Fabales</taxon>
        <taxon>Fabaceae</taxon>
        <taxon>Papilionoideae</taxon>
        <taxon>50 kb inversion clade</taxon>
        <taxon>NPAAA clade</taxon>
        <taxon>Hologalegina</taxon>
        <taxon>IRL clade</taxon>
        <taxon>Fabeae</taxon>
        <taxon>Vicia</taxon>
    </lineage>
</organism>
<reference evidence="15 16" key="1">
    <citation type="submission" date="2023-01" db="EMBL/GenBank/DDBJ databases">
        <authorList>
            <person name="Kreplak J."/>
        </authorList>
    </citation>
    <scope>NUCLEOTIDE SEQUENCE [LARGE SCALE GENOMIC DNA]</scope>
</reference>
<evidence type="ECO:0000256" key="6">
    <source>
        <dbReference type="ARBA" id="ARBA00022670"/>
    </source>
</evidence>
<dbReference type="InterPro" id="IPR005735">
    <property type="entry name" value="Znf_LSD1"/>
</dbReference>
<evidence type="ECO:0000256" key="3">
    <source>
        <dbReference type="ARBA" id="ARBA00006914"/>
    </source>
</evidence>
<dbReference type="InterPro" id="IPR008979">
    <property type="entry name" value="Galactose-bd-like_sf"/>
</dbReference>
<accession>A0AAV1B6W1</accession>
<dbReference type="InterPro" id="IPR041569">
    <property type="entry name" value="AAA_lid_3"/>
</dbReference>
<dbReference type="Gene3D" id="2.60.120.470">
    <property type="entry name" value="PITH domain"/>
    <property type="match status" value="1"/>
</dbReference>
<dbReference type="GO" id="GO:0006508">
    <property type="term" value="P:proteolysis"/>
    <property type="evidence" value="ECO:0007669"/>
    <property type="project" value="UniProtKB-KW"/>
</dbReference>
<dbReference type="PROSITE" id="PS51532">
    <property type="entry name" value="PITH"/>
    <property type="match status" value="1"/>
</dbReference>
<feature type="domain" description="PITH" evidence="14">
    <location>
        <begin position="5"/>
        <end position="194"/>
    </location>
</feature>
<keyword evidence="10" id="KW-0067">ATP-binding</keyword>
<dbReference type="AlphaFoldDB" id="A0AAV1B6W1"/>
<evidence type="ECO:0000259" key="14">
    <source>
        <dbReference type="PROSITE" id="PS51532"/>
    </source>
</evidence>
<evidence type="ECO:0000256" key="2">
    <source>
        <dbReference type="ARBA" id="ARBA00004370"/>
    </source>
</evidence>
<dbReference type="SUPFAM" id="SSF49785">
    <property type="entry name" value="Galactose-binding domain-like"/>
    <property type="match status" value="1"/>
</dbReference>
<keyword evidence="5" id="KW-0934">Plastid</keyword>
<dbReference type="SUPFAM" id="SSF52540">
    <property type="entry name" value="P-loop containing nucleoside triphosphate hydrolases"/>
    <property type="match status" value="1"/>
</dbReference>
<dbReference type="InterPro" id="IPR010400">
    <property type="entry name" value="PITH_dom"/>
</dbReference>
<sequence length="508" mass="57354">MSGESATAIHKGQVDLLGFIDWIGVECLNQSTTLSVSSAIKQGYREDKGFHLEIDAYEQFLLYIAFTQVIKLYSIIVKGPEDKGGAEREQGLLQILTEMDGFKVSTAQVLVIGATNRLDIIDPALLWKGRFDKIIRVGLPLRDGRLAILKVHAMNKYFRLEEEKDTLLNEIVELTEDFTGAELQNILNKAGILTARKDLDYIGRDELLEALKRQKGTFETGQEDTTEIPEELRLRLAYREDMETSKIPVLLHRVSLVFLKQLEIQTEMIFATDSQMHPNYASDNATDISSICSQPNMSYSEVSGKVFSRKSDYINSIVRSCAPRVIEEEMFGIDNLCWMSTNACLTISAFCRLCCGATFMFAVCFAQMVCGSCRRLLSYPSGYFFPAADQVGQVKCGSCTLLLMYPYGASQVRCSSCQFVTEIGPFKEHVQSEVFGYNACNTSTKNKDIEDHWKGIWNLSVTKRIRVFVWMIYHNGIKTNQYLNHLNLPDNLCDYCDGKCSSVVAELW</sequence>
<evidence type="ECO:0000256" key="8">
    <source>
        <dbReference type="ARBA" id="ARBA00022741"/>
    </source>
</evidence>
<evidence type="ECO:0000256" key="9">
    <source>
        <dbReference type="ARBA" id="ARBA00022801"/>
    </source>
</evidence>
<dbReference type="GO" id="GO:0016887">
    <property type="term" value="F:ATP hydrolysis activity"/>
    <property type="evidence" value="ECO:0007669"/>
    <property type="project" value="InterPro"/>
</dbReference>
<keyword evidence="11" id="KW-0809">Transit peptide</keyword>